<sequence length="51" mass="5638">MAEEALATELGWITTDSQEIADDWESTVPAGYNNANRAFIQAFMARGILTF</sequence>
<dbReference type="EMBL" id="MU854555">
    <property type="protein sequence ID" value="KAK4033048.1"/>
    <property type="molecule type" value="Genomic_DNA"/>
</dbReference>
<organism evidence="1 2">
    <name type="scientific">Parachaetomium inaequale</name>
    <dbReference type="NCBI Taxonomy" id="2588326"/>
    <lineage>
        <taxon>Eukaryota</taxon>
        <taxon>Fungi</taxon>
        <taxon>Dikarya</taxon>
        <taxon>Ascomycota</taxon>
        <taxon>Pezizomycotina</taxon>
        <taxon>Sordariomycetes</taxon>
        <taxon>Sordariomycetidae</taxon>
        <taxon>Sordariales</taxon>
        <taxon>Chaetomiaceae</taxon>
        <taxon>Parachaetomium</taxon>
    </lineage>
</organism>
<dbReference type="Gene3D" id="3.90.1150.220">
    <property type="match status" value="1"/>
</dbReference>
<proteinExistence type="predicted"/>
<evidence type="ECO:0000313" key="1">
    <source>
        <dbReference type="EMBL" id="KAK4033048.1"/>
    </source>
</evidence>
<protein>
    <submittedName>
        <fullName evidence="1">Uncharacterized protein</fullName>
    </submittedName>
</protein>
<name>A0AAN6P793_9PEZI</name>
<comment type="caution">
    <text evidence="1">The sequence shown here is derived from an EMBL/GenBank/DDBJ whole genome shotgun (WGS) entry which is preliminary data.</text>
</comment>
<keyword evidence="2" id="KW-1185">Reference proteome</keyword>
<dbReference type="Proteomes" id="UP001303115">
    <property type="component" value="Unassembled WGS sequence"/>
</dbReference>
<gene>
    <name evidence="1" type="ORF">C8A01DRAFT_40490</name>
</gene>
<evidence type="ECO:0000313" key="2">
    <source>
        <dbReference type="Proteomes" id="UP001303115"/>
    </source>
</evidence>
<dbReference type="AlphaFoldDB" id="A0AAN6P793"/>
<reference evidence="2" key="1">
    <citation type="journal article" date="2023" name="Mol. Phylogenet. Evol.">
        <title>Genome-scale phylogeny and comparative genomics of the fungal order Sordariales.</title>
        <authorList>
            <person name="Hensen N."/>
            <person name="Bonometti L."/>
            <person name="Westerberg I."/>
            <person name="Brannstrom I.O."/>
            <person name="Guillou S."/>
            <person name="Cros-Aarteil S."/>
            <person name="Calhoun S."/>
            <person name="Haridas S."/>
            <person name="Kuo A."/>
            <person name="Mondo S."/>
            <person name="Pangilinan J."/>
            <person name="Riley R."/>
            <person name="LaButti K."/>
            <person name="Andreopoulos B."/>
            <person name="Lipzen A."/>
            <person name="Chen C."/>
            <person name="Yan M."/>
            <person name="Daum C."/>
            <person name="Ng V."/>
            <person name="Clum A."/>
            <person name="Steindorff A."/>
            <person name="Ohm R.A."/>
            <person name="Martin F."/>
            <person name="Silar P."/>
            <person name="Natvig D.O."/>
            <person name="Lalanne C."/>
            <person name="Gautier V."/>
            <person name="Ament-Velasquez S.L."/>
            <person name="Kruys A."/>
            <person name="Hutchinson M.I."/>
            <person name="Powell A.J."/>
            <person name="Barry K."/>
            <person name="Miller A.N."/>
            <person name="Grigoriev I.V."/>
            <person name="Debuchy R."/>
            <person name="Gladieux P."/>
            <person name="Hiltunen Thoren M."/>
            <person name="Johannesson H."/>
        </authorList>
    </citation>
    <scope>NUCLEOTIDE SEQUENCE [LARGE SCALE GENOMIC DNA]</scope>
    <source>
        <strain evidence="2">CBS 284.82</strain>
    </source>
</reference>
<accession>A0AAN6P793</accession>